<sequence>CRAGVKRCVLAGPAVPAAPARCGAGSPLNNAEEKAVHSWSRISSAGHKVLEEALRVFNPMSKDLSDTETQLVAFIQGLKEEGYQPTILRSKDVYGYSSCTADTPSHTKQSTPRGCAAEPPRTPARSAVAKAPASPTRLPLSPPKVSAPAPQQQGSNPLVPSPAQSARDELWEAAAPCVSAPLQHLGGSERAEELVSRGTVLVEARCGRRWQALNQALGSGLLSGIVTRSAPG</sequence>
<keyword evidence="4" id="KW-1185">Reference proteome</keyword>
<proteinExistence type="predicted"/>
<reference evidence="3" key="3">
    <citation type="submission" date="2025-09" db="UniProtKB">
        <authorList>
            <consortium name="Ensembl"/>
        </authorList>
    </citation>
    <scope>IDENTIFICATION</scope>
</reference>
<organism evidence="3 4">
    <name type="scientific">Anas platyrhynchos platyrhynchos</name>
    <name type="common">Northern mallard</name>
    <dbReference type="NCBI Taxonomy" id="8840"/>
    <lineage>
        <taxon>Eukaryota</taxon>
        <taxon>Metazoa</taxon>
        <taxon>Chordata</taxon>
        <taxon>Craniata</taxon>
        <taxon>Vertebrata</taxon>
        <taxon>Euteleostomi</taxon>
        <taxon>Archelosauria</taxon>
        <taxon>Archosauria</taxon>
        <taxon>Dinosauria</taxon>
        <taxon>Saurischia</taxon>
        <taxon>Theropoda</taxon>
        <taxon>Coelurosauria</taxon>
        <taxon>Aves</taxon>
        <taxon>Neognathae</taxon>
        <taxon>Galloanserae</taxon>
        <taxon>Anseriformes</taxon>
        <taxon>Anatidae</taxon>
        <taxon>Anatinae</taxon>
        <taxon>Anas</taxon>
    </lineage>
</organism>
<dbReference type="PANTHER" id="PTHR14484:SF0">
    <property type="entry name" value="COILED-COIL DOMAIN-CONTAINING PROTEIN 71"/>
    <property type="match status" value="1"/>
</dbReference>
<dbReference type="STRING" id="8840.ENSAPLP00000022602"/>
<feature type="region of interest" description="Disordered" evidence="2">
    <location>
        <begin position="99"/>
        <end position="166"/>
    </location>
</feature>
<keyword evidence="1" id="KW-0597">Phosphoprotein</keyword>
<dbReference type="Pfam" id="PF15374">
    <property type="entry name" value="CCDC71L"/>
    <property type="match status" value="1"/>
</dbReference>
<feature type="compositionally biased region" description="Polar residues" evidence="2">
    <location>
        <begin position="99"/>
        <end position="112"/>
    </location>
</feature>
<evidence type="ECO:0000256" key="2">
    <source>
        <dbReference type="SAM" id="MobiDB-lite"/>
    </source>
</evidence>
<dbReference type="PANTHER" id="PTHR14484">
    <property type="entry name" value="COILED-COIL DOMAIN-CONTAINING PROTEIN 71"/>
    <property type="match status" value="1"/>
</dbReference>
<evidence type="ECO:0008006" key="5">
    <source>
        <dbReference type="Google" id="ProtNLM"/>
    </source>
</evidence>
<accession>A0A493T9Q4</accession>
<dbReference type="GeneTree" id="ENSGT00940000155306"/>
<dbReference type="Proteomes" id="UP000016666">
    <property type="component" value="Chromosome 13"/>
</dbReference>
<evidence type="ECO:0000313" key="3">
    <source>
        <dbReference type="Ensembl" id="ENSAPLP00000022602.1"/>
    </source>
</evidence>
<evidence type="ECO:0000256" key="1">
    <source>
        <dbReference type="ARBA" id="ARBA00022553"/>
    </source>
</evidence>
<name>A0A493T9Q4_ANAPP</name>
<reference evidence="3" key="2">
    <citation type="submission" date="2025-08" db="UniProtKB">
        <authorList>
            <consortium name="Ensembl"/>
        </authorList>
    </citation>
    <scope>IDENTIFICATION</scope>
</reference>
<protein>
    <recommendedName>
        <fullName evidence="5">Coiled-coil domain containing 71</fullName>
    </recommendedName>
</protein>
<dbReference type="Ensembl" id="ENSAPLT00000019977.1">
    <property type="protein sequence ID" value="ENSAPLP00000022602.1"/>
    <property type="gene ID" value="ENSAPLG00000029637.1"/>
</dbReference>
<evidence type="ECO:0000313" key="4">
    <source>
        <dbReference type="Proteomes" id="UP000016666"/>
    </source>
</evidence>
<reference evidence="3 4" key="1">
    <citation type="submission" date="2017-10" db="EMBL/GenBank/DDBJ databases">
        <title>A new Pekin duck reference genome.</title>
        <authorList>
            <person name="Hou Z.-C."/>
            <person name="Zhou Z.-K."/>
            <person name="Zhu F."/>
            <person name="Hou S.-S."/>
        </authorList>
    </citation>
    <scope>NUCLEOTIDE SEQUENCE [LARGE SCALE GENOMIC DNA]</scope>
</reference>
<dbReference type="AlphaFoldDB" id="A0A493T9Q4"/>
<dbReference type="InterPro" id="IPR026695">
    <property type="entry name" value="Ccdc71/71L"/>
</dbReference>
<feature type="compositionally biased region" description="Polar residues" evidence="2">
    <location>
        <begin position="149"/>
        <end position="164"/>
    </location>
</feature>